<protein>
    <submittedName>
        <fullName evidence="8">Uncharacterized protein</fullName>
    </submittedName>
</protein>
<dbReference type="PROSITE" id="PS00086">
    <property type="entry name" value="CYTOCHROME_P450"/>
    <property type="match status" value="1"/>
</dbReference>
<reference evidence="8" key="1">
    <citation type="submission" date="2021-01" db="EMBL/GenBank/DDBJ databases">
        <authorList>
            <person name="Corre E."/>
            <person name="Pelletier E."/>
            <person name="Niang G."/>
            <person name="Scheremetjew M."/>
            <person name="Finn R."/>
            <person name="Kale V."/>
            <person name="Holt S."/>
            <person name="Cochrane G."/>
            <person name="Meng A."/>
            <person name="Brown T."/>
            <person name="Cohen L."/>
        </authorList>
    </citation>
    <scope>NUCLEOTIDE SEQUENCE</scope>
    <source>
        <strain evidence="8">CCMP443</strain>
    </source>
</reference>
<dbReference type="InterPro" id="IPR001128">
    <property type="entry name" value="Cyt_P450"/>
</dbReference>
<keyword evidence="7" id="KW-1133">Transmembrane helix</keyword>
<keyword evidence="4 5" id="KW-0408">Iron</keyword>
<dbReference type="Pfam" id="PF00067">
    <property type="entry name" value="p450"/>
    <property type="match status" value="1"/>
</dbReference>
<dbReference type="InterPro" id="IPR050529">
    <property type="entry name" value="CYP450_sterol_14alpha_dmase"/>
</dbReference>
<dbReference type="Gene3D" id="1.10.630.10">
    <property type="entry name" value="Cytochrome P450"/>
    <property type="match status" value="1"/>
</dbReference>
<evidence type="ECO:0000256" key="5">
    <source>
        <dbReference type="PIRSR" id="PIRSR602403-1"/>
    </source>
</evidence>
<dbReference type="SUPFAM" id="SSF48264">
    <property type="entry name" value="Cytochrome P450"/>
    <property type="match status" value="1"/>
</dbReference>
<dbReference type="GO" id="GO:0004497">
    <property type="term" value="F:monooxygenase activity"/>
    <property type="evidence" value="ECO:0007669"/>
    <property type="project" value="UniProtKB-KW"/>
</dbReference>
<accession>A0A7S0VS43</accession>
<keyword evidence="6" id="KW-0560">Oxidoreductase</keyword>
<dbReference type="InterPro" id="IPR036396">
    <property type="entry name" value="Cyt_P450_sf"/>
</dbReference>
<dbReference type="InterPro" id="IPR002403">
    <property type="entry name" value="Cyt_P450_E_grp-IV"/>
</dbReference>
<keyword evidence="7" id="KW-0472">Membrane</keyword>
<dbReference type="PRINTS" id="PR00385">
    <property type="entry name" value="P450"/>
</dbReference>
<dbReference type="GO" id="GO:0005506">
    <property type="term" value="F:iron ion binding"/>
    <property type="evidence" value="ECO:0007669"/>
    <property type="project" value="InterPro"/>
</dbReference>
<dbReference type="InterPro" id="IPR017972">
    <property type="entry name" value="Cyt_P450_CS"/>
</dbReference>
<evidence type="ECO:0000313" key="8">
    <source>
        <dbReference type="EMBL" id="CAD8794453.1"/>
    </source>
</evidence>
<evidence type="ECO:0000256" key="3">
    <source>
        <dbReference type="ARBA" id="ARBA00022723"/>
    </source>
</evidence>
<evidence type="ECO:0000256" key="2">
    <source>
        <dbReference type="ARBA" id="ARBA00022617"/>
    </source>
</evidence>
<evidence type="ECO:0000256" key="6">
    <source>
        <dbReference type="RuleBase" id="RU000461"/>
    </source>
</evidence>
<keyword evidence="6" id="KW-0503">Monooxygenase</keyword>
<dbReference type="PANTHER" id="PTHR24304:SF2">
    <property type="entry name" value="24-HYDROXYCHOLESTEROL 7-ALPHA-HYDROXYLASE"/>
    <property type="match status" value="1"/>
</dbReference>
<proteinExistence type="inferred from homology"/>
<dbReference type="PRINTS" id="PR00465">
    <property type="entry name" value="EP450IV"/>
</dbReference>
<evidence type="ECO:0000256" key="7">
    <source>
        <dbReference type="SAM" id="Phobius"/>
    </source>
</evidence>
<keyword evidence="3 5" id="KW-0479">Metal-binding</keyword>
<evidence type="ECO:0000256" key="4">
    <source>
        <dbReference type="ARBA" id="ARBA00023004"/>
    </source>
</evidence>
<gene>
    <name evidence="8" type="ORF">HTEP1355_LOCUS8086</name>
</gene>
<keyword evidence="7" id="KW-0812">Transmembrane</keyword>
<dbReference type="GO" id="GO:0020037">
    <property type="term" value="F:heme binding"/>
    <property type="evidence" value="ECO:0007669"/>
    <property type="project" value="InterPro"/>
</dbReference>
<feature type="transmembrane region" description="Helical" evidence="7">
    <location>
        <begin position="27"/>
        <end position="49"/>
    </location>
</feature>
<dbReference type="CDD" id="cd11042">
    <property type="entry name" value="CYP51-like"/>
    <property type="match status" value="1"/>
</dbReference>
<comment type="similarity">
    <text evidence="1 6">Belongs to the cytochrome P450 family.</text>
</comment>
<keyword evidence="2 5" id="KW-0349">Heme</keyword>
<sequence length="505" mass="56474">MGRHPNSLQVAMGADGVIASLAQQWRVAVPAAAAAGAGAYLLYSELAFWLRNRGKKLPPTYWEFGCLPIIGAAIPFLIDPLALARRAEAKCGDCFTLHIFGMRITFLDGPDAQENFCRARDDELSQKEAYKFSVPLFGNGIIYDAELEKRTEQIKLVTASLHTTALGNYVPKMLDELALYFGKLGDSEQLDIYESLSELIILTASNCLMGREIRQTLYKEVSSLYATLDKGCLPISFFAPYLPIPAHINRDIAREKMVKLFRGVIDKRKAEGTHEKDVLQVFMDAKYKNGNSLPAEEVTGLMIALLFAGQHTSSVTSSWTGLFILQAKEREKLLRDLLKEQAEAGPIDIDSIRNKMPLLTACVSEALRLHPPLIILMRRVQEDRPFKDMVIPKGDTVMLSPALSGRRPEVWTNPDEFDPYRWLAPREEHRGHSHAWVGFGGGRHRCIGENFAYVQIKAIWSYLLRNFDMQAVGPLPKPTYEALVVGPKPPCLVNLKRRGSKAVDC</sequence>
<name>A0A7S0VS43_9CRYP</name>
<dbReference type="AlphaFoldDB" id="A0A7S0VS43"/>
<feature type="transmembrane region" description="Helical" evidence="7">
    <location>
        <begin position="61"/>
        <end position="78"/>
    </location>
</feature>
<dbReference type="GO" id="GO:0016705">
    <property type="term" value="F:oxidoreductase activity, acting on paired donors, with incorporation or reduction of molecular oxygen"/>
    <property type="evidence" value="ECO:0007669"/>
    <property type="project" value="InterPro"/>
</dbReference>
<organism evidence="8">
    <name type="scientific">Hemiselmis tepida</name>
    <dbReference type="NCBI Taxonomy" id="464990"/>
    <lineage>
        <taxon>Eukaryota</taxon>
        <taxon>Cryptophyceae</taxon>
        <taxon>Cryptomonadales</taxon>
        <taxon>Hemiselmidaceae</taxon>
        <taxon>Hemiselmis</taxon>
    </lineage>
</organism>
<feature type="binding site" description="axial binding residue" evidence="5">
    <location>
        <position position="446"/>
    </location>
    <ligand>
        <name>heme</name>
        <dbReference type="ChEBI" id="CHEBI:30413"/>
    </ligand>
    <ligandPart>
        <name>Fe</name>
        <dbReference type="ChEBI" id="CHEBI:18248"/>
    </ligandPart>
</feature>
<comment type="cofactor">
    <cofactor evidence="5">
        <name>heme</name>
        <dbReference type="ChEBI" id="CHEBI:30413"/>
    </cofactor>
</comment>
<dbReference type="EMBL" id="HBFN01014038">
    <property type="protein sequence ID" value="CAD8794453.1"/>
    <property type="molecule type" value="Transcribed_RNA"/>
</dbReference>
<dbReference type="PANTHER" id="PTHR24304">
    <property type="entry name" value="CYTOCHROME P450 FAMILY 7"/>
    <property type="match status" value="1"/>
</dbReference>
<evidence type="ECO:0000256" key="1">
    <source>
        <dbReference type="ARBA" id="ARBA00010617"/>
    </source>
</evidence>